<dbReference type="InterPro" id="IPR019756">
    <property type="entry name" value="Pept_S26A_signal_pept_1_Ser-AS"/>
</dbReference>
<dbReference type="InterPro" id="IPR000223">
    <property type="entry name" value="Pept_S26A_signal_pept_1"/>
</dbReference>
<dbReference type="GO" id="GO:0016020">
    <property type="term" value="C:membrane"/>
    <property type="evidence" value="ECO:0007669"/>
    <property type="project" value="UniProtKB-SubCell"/>
</dbReference>
<evidence type="ECO:0000259" key="9">
    <source>
        <dbReference type="Pfam" id="PF10502"/>
    </source>
</evidence>
<dbReference type="PRINTS" id="PR00727">
    <property type="entry name" value="LEADERPTASE"/>
</dbReference>
<dbReference type="PROSITE" id="PS00761">
    <property type="entry name" value="SPASE_I_3"/>
    <property type="match status" value="1"/>
</dbReference>
<feature type="domain" description="Peptidase S26" evidence="9">
    <location>
        <begin position="48"/>
        <end position="274"/>
    </location>
</feature>
<evidence type="ECO:0000256" key="4">
    <source>
        <dbReference type="ARBA" id="ARBA00019232"/>
    </source>
</evidence>
<dbReference type="InterPro" id="IPR019533">
    <property type="entry name" value="Peptidase_S26"/>
</dbReference>
<evidence type="ECO:0000256" key="7">
    <source>
        <dbReference type="PIRSR" id="PIRSR600223-1"/>
    </source>
</evidence>
<dbReference type="CDD" id="cd06530">
    <property type="entry name" value="S26_SPase_I"/>
    <property type="match status" value="1"/>
</dbReference>
<keyword evidence="6 8" id="KW-0378">Hydrolase</keyword>
<dbReference type="EC" id="3.4.21.89" evidence="3 8"/>
<evidence type="ECO:0000256" key="6">
    <source>
        <dbReference type="ARBA" id="ARBA00022801"/>
    </source>
</evidence>
<dbReference type="InterPro" id="IPR019758">
    <property type="entry name" value="Pept_S26A_signal_pept_1_CS"/>
</dbReference>
<comment type="catalytic activity">
    <reaction evidence="1 8">
        <text>Cleavage of hydrophobic, N-terminal signal or leader sequences from secreted and periplasmic proteins.</text>
        <dbReference type="EC" id="3.4.21.89"/>
    </reaction>
</comment>
<evidence type="ECO:0000256" key="2">
    <source>
        <dbReference type="ARBA" id="ARBA00009370"/>
    </source>
</evidence>
<dbReference type="Proteomes" id="UP000604381">
    <property type="component" value="Unassembled WGS sequence"/>
</dbReference>
<dbReference type="GO" id="GO:0004252">
    <property type="term" value="F:serine-type endopeptidase activity"/>
    <property type="evidence" value="ECO:0007669"/>
    <property type="project" value="InterPro"/>
</dbReference>
<dbReference type="InterPro" id="IPR036286">
    <property type="entry name" value="LexA/Signal_pep-like_sf"/>
</dbReference>
<evidence type="ECO:0000313" key="10">
    <source>
        <dbReference type="EMBL" id="MBF2734853.1"/>
    </source>
</evidence>
<keyword evidence="5 8" id="KW-0645">Protease</keyword>
<evidence type="ECO:0000256" key="8">
    <source>
        <dbReference type="RuleBase" id="RU362042"/>
    </source>
</evidence>
<dbReference type="SUPFAM" id="SSF51306">
    <property type="entry name" value="LexA/Signal peptidase"/>
    <property type="match status" value="1"/>
</dbReference>
<dbReference type="Pfam" id="PF10502">
    <property type="entry name" value="Peptidase_S26"/>
    <property type="match status" value="1"/>
</dbReference>
<comment type="similarity">
    <text evidence="2 8">Belongs to the peptidase S26 family.</text>
</comment>
<proteinExistence type="inferred from homology"/>
<feature type="active site" evidence="7">
    <location>
        <position position="129"/>
    </location>
</feature>
<comment type="caution">
    <text evidence="10">The sequence shown here is derived from an EMBL/GenBank/DDBJ whole genome shotgun (WGS) entry which is preliminary data.</text>
</comment>
<keyword evidence="11" id="KW-1185">Reference proteome</keyword>
<sequence>MDDLFALASLVAAAAWLGAALLALLAAGRRGSLAGSARALAGGVIGLRSYFIALFAVTVFRAFLYEMFWIPSASMQPTLREGEFVVVDKRSYGARIPLLGERLGRGREPARGEIVVFRFPLQEEVFYIKRIVALPGDEFTVNGNQLIFEQDGKEPASYRGPAADDYVYHETAPGFGNGLLGLFGAGDREAVESVLLWEELPGGWHPLLLSDVYLAPDAPYRGPECEASYGGARLRCTVPEDHYFVMGDNRHRSNDSRVWGFVPRELLVGPAFAVALSLDSIGRSFSGLGLTAEAAPIDGFDPEKTAAADPYAPAD</sequence>
<dbReference type="NCBIfam" id="TIGR02227">
    <property type="entry name" value="sigpep_I_bact"/>
    <property type="match status" value="1"/>
</dbReference>
<protein>
    <recommendedName>
        <fullName evidence="4 8">Signal peptidase I</fullName>
        <ecNumber evidence="3 8">3.4.21.89</ecNumber>
    </recommendedName>
</protein>
<gene>
    <name evidence="10" type="primary">lepB</name>
    <name evidence="10" type="ORF">ISN26_01995</name>
</gene>
<dbReference type="GO" id="GO:0006465">
    <property type="term" value="P:signal peptide processing"/>
    <property type="evidence" value="ECO:0007669"/>
    <property type="project" value="InterPro"/>
</dbReference>
<dbReference type="PROSITE" id="PS00501">
    <property type="entry name" value="SPASE_I_1"/>
    <property type="match status" value="1"/>
</dbReference>
<comment type="subcellular location">
    <subcellularLocation>
        <location evidence="8">Membrane</location>
        <topology evidence="8">Multi-pass membrane protein</topology>
    </subcellularLocation>
</comment>
<dbReference type="Gene3D" id="2.10.109.10">
    <property type="entry name" value="Umud Fragment, subunit A"/>
    <property type="match status" value="1"/>
</dbReference>
<dbReference type="PANTHER" id="PTHR43390">
    <property type="entry name" value="SIGNAL PEPTIDASE I"/>
    <property type="match status" value="1"/>
</dbReference>
<evidence type="ECO:0000256" key="1">
    <source>
        <dbReference type="ARBA" id="ARBA00000677"/>
    </source>
</evidence>
<dbReference type="PANTHER" id="PTHR43390:SF1">
    <property type="entry name" value="CHLOROPLAST PROCESSING PEPTIDASE"/>
    <property type="match status" value="1"/>
</dbReference>
<dbReference type="AlphaFoldDB" id="A0A930UFR7"/>
<organism evidence="10 11">
    <name type="scientific">Candidatus Amphirhobacter heronislandensis</name>
    <dbReference type="NCBI Taxonomy" id="1732024"/>
    <lineage>
        <taxon>Bacteria</taxon>
        <taxon>Pseudomonadati</taxon>
        <taxon>Pseudomonadota</taxon>
        <taxon>Gammaproteobacteria</taxon>
        <taxon>Candidatus Tethybacterales</taxon>
        <taxon>Candidatus Tethybacteraceae</taxon>
        <taxon>Candidatus Amphirhobacter</taxon>
    </lineage>
</organism>
<accession>A0A930UFR7</accession>
<name>A0A930UFR7_9GAMM</name>
<reference evidence="10" key="1">
    <citation type="submission" date="2020-10" db="EMBL/GenBank/DDBJ databases">
        <title>An improved Amphimedon queenslandica hologenome assembly reveals how three proteobacterial symbionts can extend the metabolic phenotypic of their marine sponge host.</title>
        <authorList>
            <person name="Degnan B."/>
            <person name="Degnan S."/>
            <person name="Xiang X."/>
        </authorList>
    </citation>
    <scope>NUCLEOTIDE SEQUENCE</scope>
    <source>
        <strain evidence="10">AqS2</strain>
    </source>
</reference>
<feature type="active site" evidence="7">
    <location>
        <position position="74"/>
    </location>
</feature>
<dbReference type="GO" id="GO:0009003">
    <property type="term" value="F:signal peptidase activity"/>
    <property type="evidence" value="ECO:0007669"/>
    <property type="project" value="UniProtKB-EC"/>
</dbReference>
<evidence type="ECO:0000313" key="11">
    <source>
        <dbReference type="Proteomes" id="UP000604381"/>
    </source>
</evidence>
<dbReference type="EMBL" id="JADHEI010000028">
    <property type="protein sequence ID" value="MBF2734853.1"/>
    <property type="molecule type" value="Genomic_DNA"/>
</dbReference>
<evidence type="ECO:0000256" key="5">
    <source>
        <dbReference type="ARBA" id="ARBA00022670"/>
    </source>
</evidence>
<evidence type="ECO:0000256" key="3">
    <source>
        <dbReference type="ARBA" id="ARBA00013208"/>
    </source>
</evidence>